<evidence type="ECO:0000256" key="1">
    <source>
        <dbReference type="SAM" id="MobiDB-lite"/>
    </source>
</evidence>
<keyword evidence="3" id="KW-1185">Reference proteome</keyword>
<dbReference type="EMBL" id="CP074694">
    <property type="protein sequence ID" value="QVL33121.1"/>
    <property type="molecule type" value="Genomic_DNA"/>
</dbReference>
<dbReference type="Proteomes" id="UP000676194">
    <property type="component" value="Chromosome"/>
</dbReference>
<evidence type="ECO:0008006" key="4">
    <source>
        <dbReference type="Google" id="ProtNLM"/>
    </source>
</evidence>
<dbReference type="AlphaFoldDB" id="A0A8E6B7F1"/>
<feature type="region of interest" description="Disordered" evidence="1">
    <location>
        <begin position="276"/>
        <end position="353"/>
    </location>
</feature>
<proteinExistence type="predicted"/>
<gene>
    <name evidence="2" type="ORF">KIH39_04180</name>
</gene>
<name>A0A8E6B7F1_9BACT</name>
<sequence length="353" mass="39304">MKTIITSLCFLSFVAIGYGQNAKPKSQIMILENEGIFEGEITQEGDWYHIKRLLGETVVPTDRVLKIVDNITEAYKYLVRRANLSDPDEQIRLTKWCMTYDLRQEAVGHAEATLKLVPENTYAKYIIRSVKEMPPVPAAQDVKKVVPVVVETNLPPDFNQESLGVFVTRVQPIMMNTCASCHVGHENTKFVLQRVYAGTDRRTSLINLQAVLKYLDRNDVAKSPFLTNSIAAHGNLKNSPLRGKESAPYRHLEEWARNAFLKTEVAAADVSQIPQSTAAEEAQPLESPKPVSRPLLPRKTNSARTESASPATSTPATTAVSKTAEVKETPKATSTKPTEPIDPFDPEEFNKKK</sequence>
<accession>A0A8E6B7F1</accession>
<evidence type="ECO:0000313" key="3">
    <source>
        <dbReference type="Proteomes" id="UP000676194"/>
    </source>
</evidence>
<reference evidence="2" key="1">
    <citation type="submission" date="2021-05" db="EMBL/GenBank/DDBJ databases">
        <title>Complete genome sequence of the cellulolytic planctomycete Telmatocola sphagniphila SP2T and characterization of the first cellulase from planctomycetes.</title>
        <authorList>
            <person name="Rakitin A.L."/>
            <person name="Beletsky A.V."/>
            <person name="Naumoff D.G."/>
            <person name="Kulichevskaya I.S."/>
            <person name="Mardanov A.V."/>
            <person name="Ravin N.V."/>
            <person name="Dedysh S.N."/>
        </authorList>
    </citation>
    <scope>NUCLEOTIDE SEQUENCE</scope>
    <source>
        <strain evidence="2">SP2T</strain>
    </source>
</reference>
<evidence type="ECO:0000313" key="2">
    <source>
        <dbReference type="EMBL" id="QVL33121.1"/>
    </source>
</evidence>
<dbReference type="RefSeq" id="WP_213498011.1">
    <property type="nucleotide sequence ID" value="NZ_CP074694.1"/>
</dbReference>
<organism evidence="2 3">
    <name type="scientific">Telmatocola sphagniphila</name>
    <dbReference type="NCBI Taxonomy" id="1123043"/>
    <lineage>
        <taxon>Bacteria</taxon>
        <taxon>Pseudomonadati</taxon>
        <taxon>Planctomycetota</taxon>
        <taxon>Planctomycetia</taxon>
        <taxon>Gemmatales</taxon>
        <taxon>Gemmataceae</taxon>
    </lineage>
</organism>
<dbReference type="KEGG" id="tsph:KIH39_04180"/>
<feature type="compositionally biased region" description="Low complexity" evidence="1">
    <location>
        <begin position="302"/>
        <end position="323"/>
    </location>
</feature>
<protein>
    <recommendedName>
        <fullName evidence="4">DUF3365 domain-containing protein</fullName>
    </recommendedName>
</protein>